<accession>A0AAV2HDL4</accession>
<feature type="signal peptide" evidence="1">
    <location>
        <begin position="1"/>
        <end position="18"/>
    </location>
</feature>
<dbReference type="InterPro" id="IPR036179">
    <property type="entry name" value="Ig-like_dom_sf"/>
</dbReference>
<reference evidence="2 3" key="1">
    <citation type="submission" date="2024-04" db="EMBL/GenBank/DDBJ databases">
        <authorList>
            <consortium name="Genoscope - CEA"/>
            <person name="William W."/>
        </authorList>
    </citation>
    <scope>NUCLEOTIDE SEQUENCE [LARGE SCALE GENOMIC DNA]</scope>
</reference>
<dbReference type="EMBL" id="CAXITT010000103">
    <property type="protein sequence ID" value="CAL1531992.1"/>
    <property type="molecule type" value="Genomic_DNA"/>
</dbReference>
<organism evidence="2 3">
    <name type="scientific">Lymnaea stagnalis</name>
    <name type="common">Great pond snail</name>
    <name type="synonym">Helix stagnalis</name>
    <dbReference type="NCBI Taxonomy" id="6523"/>
    <lineage>
        <taxon>Eukaryota</taxon>
        <taxon>Metazoa</taxon>
        <taxon>Spiralia</taxon>
        <taxon>Lophotrochozoa</taxon>
        <taxon>Mollusca</taxon>
        <taxon>Gastropoda</taxon>
        <taxon>Heterobranchia</taxon>
        <taxon>Euthyneura</taxon>
        <taxon>Panpulmonata</taxon>
        <taxon>Hygrophila</taxon>
        <taxon>Lymnaeoidea</taxon>
        <taxon>Lymnaeidae</taxon>
        <taxon>Lymnaea</taxon>
    </lineage>
</organism>
<name>A0AAV2HDL4_LYMST</name>
<sequence length="172" mass="19088">MKHFYIFWLNSFVFAGQSVVDKTTVEEGQTFTITCDHLHVNGTIPSCRFSMLDVYELTVDGITQNIISLSDGEISNVHIPSHWTKDCKNPKHDYDSTHYQCKLIVNDAKVSDSGQYGCEISVYCMEGDTITLAGVSKIAVTKDSTRKSEASINFGEKTTIGLCLMMIAATQL</sequence>
<evidence type="ECO:0000313" key="2">
    <source>
        <dbReference type="EMBL" id="CAL1531992.1"/>
    </source>
</evidence>
<keyword evidence="1" id="KW-0732">Signal</keyword>
<evidence type="ECO:0000313" key="3">
    <source>
        <dbReference type="Proteomes" id="UP001497497"/>
    </source>
</evidence>
<evidence type="ECO:0008006" key="4">
    <source>
        <dbReference type="Google" id="ProtNLM"/>
    </source>
</evidence>
<dbReference type="Proteomes" id="UP001497497">
    <property type="component" value="Unassembled WGS sequence"/>
</dbReference>
<evidence type="ECO:0000256" key="1">
    <source>
        <dbReference type="SAM" id="SignalP"/>
    </source>
</evidence>
<dbReference type="Gene3D" id="2.60.40.10">
    <property type="entry name" value="Immunoglobulins"/>
    <property type="match status" value="1"/>
</dbReference>
<dbReference type="AlphaFoldDB" id="A0AAV2HDL4"/>
<comment type="caution">
    <text evidence="2">The sequence shown here is derived from an EMBL/GenBank/DDBJ whole genome shotgun (WGS) entry which is preliminary data.</text>
</comment>
<keyword evidence="3" id="KW-1185">Reference proteome</keyword>
<gene>
    <name evidence="2" type="ORF">GSLYS_00006071001</name>
</gene>
<dbReference type="InterPro" id="IPR013783">
    <property type="entry name" value="Ig-like_fold"/>
</dbReference>
<dbReference type="SUPFAM" id="SSF48726">
    <property type="entry name" value="Immunoglobulin"/>
    <property type="match status" value="1"/>
</dbReference>
<protein>
    <recommendedName>
        <fullName evidence="4">Ig-like domain-containing protein</fullName>
    </recommendedName>
</protein>
<proteinExistence type="predicted"/>
<feature type="chain" id="PRO_5043404926" description="Ig-like domain-containing protein" evidence="1">
    <location>
        <begin position="19"/>
        <end position="172"/>
    </location>
</feature>